<name>A0ABQ5RSL3_9CHLO</name>
<proteinExistence type="predicted"/>
<protein>
    <submittedName>
        <fullName evidence="1">Uncharacterized protein</fullName>
    </submittedName>
</protein>
<evidence type="ECO:0000313" key="2">
    <source>
        <dbReference type="Proteomes" id="UP001165090"/>
    </source>
</evidence>
<gene>
    <name evidence="1" type="ORF">VaNZ11_002425</name>
</gene>
<keyword evidence="2" id="KW-1185">Reference proteome</keyword>
<feature type="non-terminal residue" evidence="1">
    <location>
        <position position="376"/>
    </location>
</feature>
<dbReference type="PANTHER" id="PTHR37910:SF2">
    <property type="entry name" value="EXPRESSED PROTEIN"/>
    <property type="match status" value="1"/>
</dbReference>
<dbReference type="EMBL" id="BSDZ01000008">
    <property type="protein sequence ID" value="GLI60309.1"/>
    <property type="molecule type" value="Genomic_DNA"/>
</dbReference>
<evidence type="ECO:0000313" key="1">
    <source>
        <dbReference type="EMBL" id="GLI60309.1"/>
    </source>
</evidence>
<organism evidence="1 2">
    <name type="scientific">Volvox africanus</name>
    <dbReference type="NCBI Taxonomy" id="51714"/>
    <lineage>
        <taxon>Eukaryota</taxon>
        <taxon>Viridiplantae</taxon>
        <taxon>Chlorophyta</taxon>
        <taxon>core chlorophytes</taxon>
        <taxon>Chlorophyceae</taxon>
        <taxon>CS clade</taxon>
        <taxon>Chlamydomonadales</taxon>
        <taxon>Volvocaceae</taxon>
        <taxon>Volvox</taxon>
    </lineage>
</organism>
<dbReference type="Proteomes" id="UP001165090">
    <property type="component" value="Unassembled WGS sequence"/>
</dbReference>
<sequence length="376" mass="38689">MRVPLVRAEDRPIFPVKKSIIGGVSFPSHATNAWITSPPSGLFCKSTAELAFGASTSPSQVHRSHVNTSLKPKQKCSRSGLQHQEPAWLSCPGLPQRCLGHGSVTGHPPGAADAAATSSAPALYDGQIARQRRSGSCNCAPAAASTATALLLLAMGSPGPLLGPAVARIPTEVVMSDGSVPMPAAAAGSGRSALLQLAAPPSAVLAPAGAAALPPAELRAESGPGGATRGSSSGSGRVIFTPGTVVGTPNYARGPGSARPGLRSTANEAAEALQLLTSAREAVDEGQHDLALELYDRLVSEHPDLALAEYGRIGRAMMLYQVGRTSDSILALEDEEVAMRGAAELHAALAALLYTERPNLALRAEEEWNLASLFDR</sequence>
<comment type="caution">
    <text evidence="1">The sequence shown here is derived from an EMBL/GenBank/DDBJ whole genome shotgun (WGS) entry which is preliminary data.</text>
</comment>
<dbReference type="PANTHER" id="PTHR37910">
    <property type="entry name" value="EXPRESSED PROTEIN"/>
    <property type="match status" value="1"/>
</dbReference>
<reference evidence="1 2" key="1">
    <citation type="journal article" date="2023" name="IScience">
        <title>Expanded male sex-determining region conserved during the evolution of homothallism in the green alga Volvox.</title>
        <authorList>
            <person name="Yamamoto K."/>
            <person name="Matsuzaki R."/>
            <person name="Mahakham W."/>
            <person name="Heman W."/>
            <person name="Sekimoto H."/>
            <person name="Kawachi M."/>
            <person name="Minakuchi Y."/>
            <person name="Toyoda A."/>
            <person name="Nozaki H."/>
        </authorList>
    </citation>
    <scope>NUCLEOTIDE SEQUENCE [LARGE SCALE GENOMIC DNA]</scope>
    <source>
        <strain evidence="1 2">NIES-4468</strain>
    </source>
</reference>
<accession>A0ABQ5RSL3</accession>